<dbReference type="PANTHER" id="PTHR34135:SF2">
    <property type="entry name" value="LYSOZYME"/>
    <property type="match status" value="1"/>
</dbReference>
<sequence length="320" mass="36287">MSHWQDDPDTPAGVNFSLMKSLGCSGVVMKAGEGLAADRTIQRNLLASMSAELPRGAYWYYNNKYNPKRQAEFFSSIIGEASLELGFWLDLEDRVGGGFMGWKNWYNFLVRLKELRPTSLIGIYTGHYYWVEFTQGSGIPKTSLDYFKQFPVWLASYSNEPFFTLPWGSDWKIWQFTDLLDGKKYGAESIELDGNYFKGTPEDFKQFFKLGNYIPPIIVPPAETPMAAATYNCKALYKVKVRPDPSTANATEEWLLANELFQISEIVPDRLDPTNPLKKWGHIVGGAHDNKYTALEYPGNSVPISTYTPIPQSLTQHQPL</sequence>
<dbReference type="SUPFAM" id="SSF51445">
    <property type="entry name" value="(Trans)glycosidases"/>
    <property type="match status" value="1"/>
</dbReference>
<dbReference type="EMBL" id="LBTH01000042">
    <property type="protein sequence ID" value="KKQ34911.1"/>
    <property type="molecule type" value="Genomic_DNA"/>
</dbReference>
<dbReference type="PANTHER" id="PTHR34135">
    <property type="entry name" value="LYSOZYME"/>
    <property type="match status" value="1"/>
</dbReference>
<proteinExistence type="inferred from homology"/>
<accession>A0A0G0K2P2</accession>
<dbReference type="PROSITE" id="PS51904">
    <property type="entry name" value="GLYCOSYL_HYDROL_F25_2"/>
    <property type="match status" value="1"/>
</dbReference>
<dbReference type="Proteomes" id="UP000034852">
    <property type="component" value="Unassembled WGS sequence"/>
</dbReference>
<dbReference type="GO" id="GO:0009253">
    <property type="term" value="P:peptidoglycan catabolic process"/>
    <property type="evidence" value="ECO:0007669"/>
    <property type="project" value="InterPro"/>
</dbReference>
<dbReference type="GO" id="GO:0003796">
    <property type="term" value="F:lysozyme activity"/>
    <property type="evidence" value="ECO:0007669"/>
    <property type="project" value="InterPro"/>
</dbReference>
<dbReference type="Pfam" id="PF01183">
    <property type="entry name" value="Glyco_hydro_25"/>
    <property type="match status" value="1"/>
</dbReference>
<comment type="similarity">
    <text evidence="1">Belongs to the glycosyl hydrolase 25 family.</text>
</comment>
<reference evidence="2 3" key="1">
    <citation type="journal article" date="2015" name="Nature">
        <title>rRNA introns, odd ribosomes, and small enigmatic genomes across a large radiation of phyla.</title>
        <authorList>
            <person name="Brown C.T."/>
            <person name="Hug L.A."/>
            <person name="Thomas B.C."/>
            <person name="Sharon I."/>
            <person name="Castelle C.J."/>
            <person name="Singh A."/>
            <person name="Wilkins M.J."/>
            <person name="Williams K.H."/>
            <person name="Banfield J.F."/>
        </authorList>
    </citation>
    <scope>NUCLEOTIDE SEQUENCE [LARGE SCALE GENOMIC DNA]</scope>
</reference>
<dbReference type="GO" id="GO:0016998">
    <property type="term" value="P:cell wall macromolecule catabolic process"/>
    <property type="evidence" value="ECO:0007669"/>
    <property type="project" value="InterPro"/>
</dbReference>
<dbReference type="AlphaFoldDB" id="A0A0G0K2P2"/>
<comment type="caution">
    <text evidence="2">The sequence shown here is derived from an EMBL/GenBank/DDBJ whole genome shotgun (WGS) entry which is preliminary data.</text>
</comment>
<evidence type="ECO:0000313" key="3">
    <source>
        <dbReference type="Proteomes" id="UP000034852"/>
    </source>
</evidence>
<gene>
    <name evidence="2" type="ORF">US52_C0042G0007</name>
</gene>
<dbReference type="CDD" id="cd00599">
    <property type="entry name" value="GH25_muramidase"/>
    <property type="match status" value="1"/>
</dbReference>
<evidence type="ECO:0000256" key="1">
    <source>
        <dbReference type="ARBA" id="ARBA00010646"/>
    </source>
</evidence>
<organism evidence="2 3">
    <name type="scientific">candidate division WS6 bacterium GW2011_GWA2_37_6</name>
    <dbReference type="NCBI Taxonomy" id="1619087"/>
    <lineage>
        <taxon>Bacteria</taxon>
        <taxon>Candidatus Dojkabacteria</taxon>
    </lineage>
</organism>
<name>A0A0G0K2P2_9BACT</name>
<dbReference type="Gene3D" id="3.20.20.80">
    <property type="entry name" value="Glycosidases"/>
    <property type="match status" value="1"/>
</dbReference>
<dbReference type="GO" id="GO:0016052">
    <property type="term" value="P:carbohydrate catabolic process"/>
    <property type="evidence" value="ECO:0007669"/>
    <property type="project" value="TreeGrafter"/>
</dbReference>
<protein>
    <submittedName>
        <fullName evidence="2">Lysozyme M1 (1,4-beta-N-acetylmuramidase)</fullName>
    </submittedName>
</protein>
<evidence type="ECO:0000313" key="2">
    <source>
        <dbReference type="EMBL" id="KKQ34911.1"/>
    </source>
</evidence>
<dbReference type="InterPro" id="IPR002053">
    <property type="entry name" value="Glyco_hydro_25"/>
</dbReference>
<dbReference type="InterPro" id="IPR017853">
    <property type="entry name" value="GH"/>
</dbReference>